<accession>A0A4U5NZJ5</accession>
<keyword evidence="1" id="KW-0808">Transferase</keyword>
<sequence length="249" mass="28509">MVTIQQPLISLLISTQGLHLSLISQLTSVAQTKRKACLQIVQLEDKDKEDIHEFLLGDFLKNESLNQAVQLTADQAYRFFMDFVKLSLENPISYAFKNNNDEIVAVRLCYFLHRPENCDHDQDLPDYGFWNVNQIARFVTELESKLWDRAPLNWNKVMCVGIVSVRQDYTRQGLGLQLLTHNLDKLAGMGCQGIVTEASAMRSQQLFTKRLGYKTLVEIAHEDWLDVDGRRIFTCPDKTDRGILACKAL</sequence>
<dbReference type="InterPro" id="IPR016181">
    <property type="entry name" value="Acyl_CoA_acyltransferase"/>
</dbReference>
<evidence type="ECO:0000256" key="2">
    <source>
        <dbReference type="ARBA" id="ARBA00037926"/>
    </source>
</evidence>
<evidence type="ECO:0000256" key="4">
    <source>
        <dbReference type="ARBA" id="ARBA00039114"/>
    </source>
</evidence>
<evidence type="ECO:0000259" key="13">
    <source>
        <dbReference type="PROSITE" id="PS51186"/>
    </source>
</evidence>
<comment type="similarity">
    <text evidence="3">Belongs to the acetyltransferase family. AANAT subfamily.</text>
</comment>
<dbReference type="STRING" id="34508.A0A4U5NZJ5"/>
<comment type="catalytic activity">
    <reaction evidence="5">
        <text>dopamine + (9Z)-octadecenoyl-CoA = N-(9Z-octadecanoyl)-dopamine + CoA + H(+)</text>
        <dbReference type="Rhea" id="RHEA:51380"/>
        <dbReference type="ChEBI" id="CHEBI:15378"/>
        <dbReference type="ChEBI" id="CHEBI:31883"/>
        <dbReference type="ChEBI" id="CHEBI:57287"/>
        <dbReference type="ChEBI" id="CHEBI:57387"/>
        <dbReference type="ChEBI" id="CHEBI:59905"/>
    </reaction>
    <physiologicalReaction direction="left-to-right" evidence="5">
        <dbReference type="Rhea" id="RHEA:51381"/>
    </physiologicalReaction>
</comment>
<evidence type="ECO:0000313" key="15">
    <source>
        <dbReference type="Proteomes" id="UP000298663"/>
    </source>
</evidence>
<feature type="domain" description="N-acetyltransferase" evidence="13">
    <location>
        <begin position="90"/>
        <end position="228"/>
    </location>
</feature>
<keyword evidence="15" id="KW-1185">Reference proteome</keyword>
<evidence type="ECO:0000256" key="6">
    <source>
        <dbReference type="ARBA" id="ARBA00050849"/>
    </source>
</evidence>
<dbReference type="PROSITE" id="PS51186">
    <property type="entry name" value="GNAT"/>
    <property type="match status" value="1"/>
</dbReference>
<comment type="catalytic activity">
    <reaction evidence="6">
        <text>serotonin + octadecanoyl-CoA = N-octadecanoyl-serotonin + CoA + H(+)</text>
        <dbReference type="Rhea" id="RHEA:51400"/>
        <dbReference type="ChEBI" id="CHEBI:15378"/>
        <dbReference type="ChEBI" id="CHEBI:57287"/>
        <dbReference type="ChEBI" id="CHEBI:57394"/>
        <dbReference type="ChEBI" id="CHEBI:134065"/>
        <dbReference type="ChEBI" id="CHEBI:350546"/>
    </reaction>
    <physiologicalReaction direction="left-to-right" evidence="6">
        <dbReference type="Rhea" id="RHEA:51401"/>
    </physiologicalReaction>
</comment>
<comment type="catalytic activity">
    <reaction evidence="8">
        <text>dopamine + acetyl-CoA = N-acetyldopamine + CoA + H(+)</text>
        <dbReference type="Rhea" id="RHEA:51388"/>
        <dbReference type="ChEBI" id="CHEBI:15378"/>
        <dbReference type="ChEBI" id="CHEBI:57287"/>
        <dbReference type="ChEBI" id="CHEBI:57288"/>
        <dbReference type="ChEBI" id="CHEBI:59905"/>
        <dbReference type="ChEBI" id="CHEBI:125678"/>
    </reaction>
    <physiologicalReaction direction="left-to-right" evidence="8">
        <dbReference type="Rhea" id="RHEA:51389"/>
    </physiologicalReaction>
</comment>
<evidence type="ECO:0000256" key="10">
    <source>
        <dbReference type="ARBA" id="ARBA00052178"/>
    </source>
</evidence>
<comment type="catalytic activity">
    <reaction evidence="10">
        <text>serotonin + hexadecanoyl-CoA = N-hexadecanoyl-serotonin + CoA + H(+)</text>
        <dbReference type="Rhea" id="RHEA:51384"/>
        <dbReference type="ChEBI" id="CHEBI:15378"/>
        <dbReference type="ChEBI" id="CHEBI:57287"/>
        <dbReference type="ChEBI" id="CHEBI:57379"/>
        <dbReference type="ChEBI" id="CHEBI:134059"/>
        <dbReference type="ChEBI" id="CHEBI:350546"/>
    </reaction>
    <physiologicalReaction direction="left-to-right" evidence="10">
        <dbReference type="Rhea" id="RHEA:51385"/>
    </physiologicalReaction>
</comment>
<evidence type="ECO:0000256" key="5">
    <source>
        <dbReference type="ARBA" id="ARBA00050189"/>
    </source>
</evidence>
<dbReference type="EMBL" id="AZBU02000003">
    <property type="protein sequence ID" value="TKR89097.1"/>
    <property type="molecule type" value="Genomic_DNA"/>
</dbReference>
<evidence type="ECO:0000256" key="12">
    <source>
        <dbReference type="ARBA" id="ARBA00052491"/>
    </source>
</evidence>
<evidence type="ECO:0000256" key="1">
    <source>
        <dbReference type="ARBA" id="ARBA00022679"/>
    </source>
</evidence>
<evidence type="ECO:0000256" key="7">
    <source>
        <dbReference type="ARBA" id="ARBA00051284"/>
    </source>
</evidence>
<dbReference type="Pfam" id="PF00583">
    <property type="entry name" value="Acetyltransf_1"/>
    <property type="match status" value="1"/>
</dbReference>
<dbReference type="InterPro" id="IPR000182">
    <property type="entry name" value="GNAT_dom"/>
</dbReference>
<name>A0A4U5NZJ5_STECR</name>
<dbReference type="PANTHER" id="PTHR20905">
    <property type="entry name" value="N-ACETYLTRANSFERASE-RELATED"/>
    <property type="match status" value="1"/>
</dbReference>
<evidence type="ECO:0000256" key="11">
    <source>
        <dbReference type="ARBA" id="ARBA00052335"/>
    </source>
</evidence>
<dbReference type="FunFam" id="3.40.630.30:FF:000046">
    <property type="entry name" value="Dopamine N-acetyltransferase"/>
    <property type="match status" value="1"/>
</dbReference>
<comment type="pathway">
    <text evidence="2">Aromatic compound metabolism; melatonin biosynthesis; melatonin from serotonin: step 1/2.</text>
</comment>
<comment type="catalytic activity">
    <reaction evidence="11">
        <text>dopamine + hexadecanoyl-CoA = N-hexadecanoyl-dopamine + CoA + H(+)</text>
        <dbReference type="Rhea" id="RHEA:51376"/>
        <dbReference type="ChEBI" id="CHEBI:15378"/>
        <dbReference type="ChEBI" id="CHEBI:57287"/>
        <dbReference type="ChEBI" id="CHEBI:57379"/>
        <dbReference type="ChEBI" id="CHEBI:59905"/>
        <dbReference type="ChEBI" id="CHEBI:134058"/>
    </reaction>
    <physiologicalReaction direction="left-to-right" evidence="11">
        <dbReference type="Rhea" id="RHEA:51377"/>
    </physiologicalReaction>
</comment>
<comment type="catalytic activity">
    <reaction evidence="9">
        <text>serotonin + (9Z)-octadecenoyl-CoA = N-(9Z-octadecenoyl)-serotonin + CoA + H(+)</text>
        <dbReference type="Rhea" id="RHEA:51392"/>
        <dbReference type="ChEBI" id="CHEBI:15378"/>
        <dbReference type="ChEBI" id="CHEBI:57287"/>
        <dbReference type="ChEBI" id="CHEBI:57387"/>
        <dbReference type="ChEBI" id="CHEBI:134064"/>
        <dbReference type="ChEBI" id="CHEBI:350546"/>
    </reaction>
    <physiologicalReaction direction="left-to-right" evidence="9">
        <dbReference type="Rhea" id="RHEA:51393"/>
    </physiologicalReaction>
</comment>
<evidence type="ECO:0000313" key="14">
    <source>
        <dbReference type="EMBL" id="TKR89097.1"/>
    </source>
</evidence>
<dbReference type="EC" id="2.3.1.87" evidence="4"/>
<comment type="catalytic activity">
    <reaction evidence="7">
        <text>serotonin + (5Z,8Z,11Z,14Z)-eicosatetraenoyl-CoA = N-[(5Z,8Z,11Z,14Z)-eicosatetraenoyl]-serotonin + CoA + H(+)</text>
        <dbReference type="Rhea" id="RHEA:51396"/>
        <dbReference type="ChEBI" id="CHEBI:15378"/>
        <dbReference type="ChEBI" id="CHEBI:57287"/>
        <dbReference type="ChEBI" id="CHEBI:57368"/>
        <dbReference type="ChEBI" id="CHEBI:132255"/>
        <dbReference type="ChEBI" id="CHEBI:350546"/>
    </reaction>
    <physiologicalReaction direction="left-to-right" evidence="7">
        <dbReference type="Rhea" id="RHEA:51397"/>
    </physiologicalReaction>
</comment>
<dbReference type="SUPFAM" id="SSF55729">
    <property type="entry name" value="Acyl-CoA N-acyltransferases (Nat)"/>
    <property type="match status" value="1"/>
</dbReference>
<dbReference type="PANTHER" id="PTHR20905:SF1">
    <property type="entry name" value="AT07410P-RELATED"/>
    <property type="match status" value="1"/>
</dbReference>
<dbReference type="GO" id="GO:0004059">
    <property type="term" value="F:aralkylamine N-acetyltransferase activity"/>
    <property type="evidence" value="ECO:0007669"/>
    <property type="project" value="UniProtKB-EC"/>
</dbReference>
<organism evidence="14 15">
    <name type="scientific">Steinernema carpocapsae</name>
    <name type="common">Entomopathogenic nematode</name>
    <dbReference type="NCBI Taxonomy" id="34508"/>
    <lineage>
        <taxon>Eukaryota</taxon>
        <taxon>Metazoa</taxon>
        <taxon>Ecdysozoa</taxon>
        <taxon>Nematoda</taxon>
        <taxon>Chromadorea</taxon>
        <taxon>Rhabditida</taxon>
        <taxon>Tylenchina</taxon>
        <taxon>Panagrolaimomorpha</taxon>
        <taxon>Strongyloidoidea</taxon>
        <taxon>Steinernematidae</taxon>
        <taxon>Steinernema</taxon>
    </lineage>
</organism>
<evidence type="ECO:0000256" key="8">
    <source>
        <dbReference type="ARBA" id="ARBA00051711"/>
    </source>
</evidence>
<dbReference type="OrthoDB" id="41532at2759"/>
<dbReference type="AlphaFoldDB" id="A0A4U5NZJ5"/>
<reference evidence="14 15" key="2">
    <citation type="journal article" date="2019" name="G3 (Bethesda)">
        <title>Hybrid Assembly of the Genome of the Entomopathogenic Nematode Steinernema carpocapsae Identifies the X-Chromosome.</title>
        <authorList>
            <person name="Serra L."/>
            <person name="Macchietto M."/>
            <person name="Macias-Munoz A."/>
            <person name="McGill C.J."/>
            <person name="Rodriguez I.M."/>
            <person name="Rodriguez B."/>
            <person name="Murad R."/>
            <person name="Mortazavi A."/>
        </authorList>
    </citation>
    <scope>NUCLEOTIDE SEQUENCE [LARGE SCALE GENOMIC DNA]</scope>
    <source>
        <strain evidence="14 15">ALL</strain>
    </source>
</reference>
<evidence type="ECO:0000256" key="3">
    <source>
        <dbReference type="ARBA" id="ARBA00038182"/>
    </source>
</evidence>
<protein>
    <recommendedName>
        <fullName evidence="4">aralkylamine N-acetyltransferase</fullName>
        <ecNumber evidence="4">2.3.1.87</ecNumber>
    </recommendedName>
</protein>
<evidence type="ECO:0000256" key="9">
    <source>
        <dbReference type="ARBA" id="ARBA00051823"/>
    </source>
</evidence>
<dbReference type="Gene3D" id="3.40.630.30">
    <property type="match status" value="1"/>
</dbReference>
<comment type="catalytic activity">
    <reaction evidence="12">
        <text>serotonin + acetyl-CoA = N-acetylserotonin + CoA + H(+)</text>
        <dbReference type="Rhea" id="RHEA:25217"/>
        <dbReference type="ChEBI" id="CHEBI:15378"/>
        <dbReference type="ChEBI" id="CHEBI:17697"/>
        <dbReference type="ChEBI" id="CHEBI:57287"/>
        <dbReference type="ChEBI" id="CHEBI:57288"/>
        <dbReference type="ChEBI" id="CHEBI:350546"/>
        <dbReference type="EC" id="2.3.1.87"/>
    </reaction>
    <physiologicalReaction direction="left-to-right" evidence="12">
        <dbReference type="Rhea" id="RHEA:25218"/>
    </physiologicalReaction>
</comment>
<reference evidence="14 15" key="1">
    <citation type="journal article" date="2015" name="Genome Biol.">
        <title>Comparative genomics of Steinernema reveals deeply conserved gene regulatory networks.</title>
        <authorList>
            <person name="Dillman A.R."/>
            <person name="Macchietto M."/>
            <person name="Porter C.F."/>
            <person name="Rogers A."/>
            <person name="Williams B."/>
            <person name="Antoshechkin I."/>
            <person name="Lee M.M."/>
            <person name="Goodwin Z."/>
            <person name="Lu X."/>
            <person name="Lewis E.E."/>
            <person name="Goodrich-Blair H."/>
            <person name="Stock S.P."/>
            <person name="Adams B.J."/>
            <person name="Sternberg P.W."/>
            <person name="Mortazavi A."/>
        </authorList>
    </citation>
    <scope>NUCLEOTIDE SEQUENCE [LARGE SCALE GENOMIC DNA]</scope>
    <source>
        <strain evidence="14 15">ALL</strain>
    </source>
</reference>
<gene>
    <name evidence="14" type="ORF">L596_013250</name>
</gene>
<dbReference type="Proteomes" id="UP000298663">
    <property type="component" value="Unassembled WGS sequence"/>
</dbReference>
<proteinExistence type="inferred from homology"/>
<comment type="caution">
    <text evidence="14">The sequence shown here is derived from an EMBL/GenBank/DDBJ whole genome shotgun (WGS) entry which is preliminary data.</text>
</comment>